<reference evidence="2 3" key="1">
    <citation type="submission" date="2020-08" db="EMBL/GenBank/DDBJ databases">
        <title>Genomic Encyclopedia of Type Strains, Phase IV (KMG-IV): sequencing the most valuable type-strain genomes for metagenomic binning, comparative biology and taxonomic classification.</title>
        <authorList>
            <person name="Goeker M."/>
        </authorList>
    </citation>
    <scope>NUCLEOTIDE SEQUENCE [LARGE SCALE GENOMIC DNA]</scope>
    <source>
        <strain evidence="2 3">DSM 23562</strain>
    </source>
</reference>
<sequence length="195" mass="21637">MSIRTQRSHHTRRHPRGFTFFEVMLAMMILSSMIVLAGMTLPIMARSVRYASEFNQAQMLVMHKIAQLQEAGYSNIEGSQLNQNGLMIIDGTGTAPLNNANGDVSTTVEFTTTDNLWRYFPGGMTSSGTQDTTSATRPRGYIFIEPFTPSVVTTGSTTSYNLIRVTVTVQWWGWGGVSQMHHYSASTLISKTLVQ</sequence>
<dbReference type="RefSeq" id="WP_184193337.1">
    <property type="nucleotide sequence ID" value="NZ_JACHGW010000001.1"/>
</dbReference>
<keyword evidence="1" id="KW-0812">Transmembrane</keyword>
<proteinExistence type="predicted"/>
<protein>
    <submittedName>
        <fullName evidence="2">Tfp pilus assembly protein PilV</fullName>
    </submittedName>
</protein>
<keyword evidence="1" id="KW-0472">Membrane</keyword>
<evidence type="ECO:0000313" key="3">
    <source>
        <dbReference type="Proteomes" id="UP000520814"/>
    </source>
</evidence>
<dbReference type="Pfam" id="PF07963">
    <property type="entry name" value="N_methyl"/>
    <property type="match status" value="1"/>
</dbReference>
<evidence type="ECO:0000256" key="1">
    <source>
        <dbReference type="SAM" id="Phobius"/>
    </source>
</evidence>
<dbReference type="InterPro" id="IPR012902">
    <property type="entry name" value="N_methyl_site"/>
</dbReference>
<keyword evidence="3" id="KW-1185">Reference proteome</keyword>
<feature type="transmembrane region" description="Helical" evidence="1">
    <location>
        <begin position="20"/>
        <end position="45"/>
    </location>
</feature>
<dbReference type="Proteomes" id="UP000520814">
    <property type="component" value="Unassembled WGS sequence"/>
</dbReference>
<dbReference type="AlphaFoldDB" id="A0A7W9W6N3"/>
<gene>
    <name evidence="2" type="ORF">HNQ39_001504</name>
</gene>
<keyword evidence="1" id="KW-1133">Transmembrane helix</keyword>
<name>A0A7W9W6N3_ARMRO</name>
<organism evidence="2 3">
    <name type="scientific">Armatimonas rosea</name>
    <dbReference type="NCBI Taxonomy" id="685828"/>
    <lineage>
        <taxon>Bacteria</taxon>
        <taxon>Bacillati</taxon>
        <taxon>Armatimonadota</taxon>
        <taxon>Armatimonadia</taxon>
        <taxon>Armatimonadales</taxon>
        <taxon>Armatimonadaceae</taxon>
        <taxon>Armatimonas</taxon>
    </lineage>
</organism>
<evidence type="ECO:0000313" key="2">
    <source>
        <dbReference type="EMBL" id="MBB6049742.1"/>
    </source>
</evidence>
<dbReference type="EMBL" id="JACHGW010000001">
    <property type="protein sequence ID" value="MBB6049742.1"/>
    <property type="molecule type" value="Genomic_DNA"/>
</dbReference>
<comment type="caution">
    <text evidence="2">The sequence shown here is derived from an EMBL/GenBank/DDBJ whole genome shotgun (WGS) entry which is preliminary data.</text>
</comment>
<accession>A0A7W9W6N3</accession>